<dbReference type="Pfam" id="PF11924">
    <property type="entry name" value="IAT_beta"/>
    <property type="match status" value="1"/>
</dbReference>
<gene>
    <name evidence="4" type="ORF">FE392_16000</name>
</gene>
<keyword evidence="5" id="KW-1185">Reference proteome</keyword>
<dbReference type="PANTHER" id="PTHR39576:SF2">
    <property type="entry name" value="ATTACHING AND EFFACING PROTEIN HOMOLOG-RELATED"/>
    <property type="match status" value="1"/>
</dbReference>
<dbReference type="InterPro" id="IPR051715">
    <property type="entry name" value="Intimin-Invasin_domain"/>
</dbReference>
<dbReference type="InterPro" id="IPR024519">
    <property type="entry name" value="IAT_beta"/>
</dbReference>
<feature type="signal peptide" evidence="2">
    <location>
        <begin position="1"/>
        <end position="19"/>
    </location>
</feature>
<feature type="domain" description="Inverse autotransporter beta-domain" evidence="3">
    <location>
        <begin position="58"/>
        <end position="333"/>
    </location>
</feature>
<evidence type="ECO:0000259" key="3">
    <source>
        <dbReference type="Pfam" id="PF11924"/>
    </source>
</evidence>
<comment type="caution">
    <text evidence="4">The sequence shown here is derived from an EMBL/GenBank/DDBJ whole genome shotgun (WGS) entry which is preliminary data.</text>
</comment>
<organism evidence="4 5">
    <name type="scientific">Xenorhabdus santafensis</name>
    <dbReference type="NCBI Taxonomy" id="2582833"/>
    <lineage>
        <taxon>Bacteria</taxon>
        <taxon>Pseudomonadati</taxon>
        <taxon>Pseudomonadota</taxon>
        <taxon>Gammaproteobacteria</taxon>
        <taxon>Enterobacterales</taxon>
        <taxon>Morganellaceae</taxon>
        <taxon>Xenorhabdus</taxon>
    </lineage>
</organism>
<dbReference type="Gene3D" id="2.40.160.160">
    <property type="entry name" value="Inverse autotransporter, beta-domain"/>
    <property type="match status" value="1"/>
</dbReference>
<dbReference type="Gene3D" id="2.60.40.10">
    <property type="entry name" value="Immunoglobulins"/>
    <property type="match status" value="1"/>
</dbReference>
<reference evidence="5" key="1">
    <citation type="journal article" date="2024" name="Toxins">
        <title>Genome Sequence Analysis of Native Xenorhabdus Strains Isolated from Entomopathogenic Nematodes in Argentina.</title>
        <authorList>
            <person name="Palma L."/>
            <person name="Frizzo L."/>
            <person name="Kaiser S."/>
            <person name="Berry C."/>
            <person name="Caballero P."/>
            <person name="Bode H.B."/>
            <person name="Del Valle E.E."/>
        </authorList>
    </citation>
    <scope>NUCLEOTIDE SEQUENCE [LARGE SCALE GENOMIC DNA]</scope>
    <source>
        <strain evidence="5">12</strain>
    </source>
</reference>
<dbReference type="EMBL" id="VCDN01000070">
    <property type="protein sequence ID" value="MDX7988808.1"/>
    <property type="molecule type" value="Genomic_DNA"/>
</dbReference>
<dbReference type="Proteomes" id="UP001271890">
    <property type="component" value="Unassembled WGS sequence"/>
</dbReference>
<feature type="chain" id="PRO_5045843923" description="Inverse autotransporter beta-domain domain-containing protein" evidence="2">
    <location>
        <begin position="20"/>
        <end position="990"/>
    </location>
</feature>
<evidence type="ECO:0000256" key="2">
    <source>
        <dbReference type="SAM" id="SignalP"/>
    </source>
</evidence>
<dbReference type="InterPro" id="IPR013783">
    <property type="entry name" value="Ig-like_fold"/>
</dbReference>
<evidence type="ECO:0000256" key="1">
    <source>
        <dbReference type="ARBA" id="ARBA00010116"/>
    </source>
</evidence>
<dbReference type="InterPro" id="IPR038177">
    <property type="entry name" value="IAT_beta_sf"/>
</dbReference>
<dbReference type="InterPro" id="IPR008964">
    <property type="entry name" value="Invasin/intimin_cell_adhesion"/>
</dbReference>
<comment type="similarity">
    <text evidence="1">Belongs to the intimin/invasin family.</text>
</comment>
<name>A0ABU4SDC0_9GAMM</name>
<protein>
    <recommendedName>
        <fullName evidence="3">Inverse autotransporter beta-domain domain-containing protein</fullName>
    </recommendedName>
</protein>
<feature type="non-terminal residue" evidence="4">
    <location>
        <position position="1"/>
    </location>
</feature>
<dbReference type="RefSeq" id="WP_319931211.1">
    <property type="nucleotide sequence ID" value="NZ_VCDN01000070.1"/>
</dbReference>
<evidence type="ECO:0000313" key="5">
    <source>
        <dbReference type="Proteomes" id="UP001271890"/>
    </source>
</evidence>
<dbReference type="SUPFAM" id="SSF49373">
    <property type="entry name" value="Invasin/intimin cell-adhesion fragments"/>
    <property type="match status" value="1"/>
</dbReference>
<proteinExistence type="inferred from homology"/>
<sequence>FSVLLYSLLLPMASMNAFSEEERTFEGKAASETWLNSTAAPTTEKDNAGVIAQNIQRVSNLLSSSPAELTEQAKSYALGQVNNTLASRAHDWLSQFGTARINFALDRKGKWDNSAVDLLLPLYDNKTNWLAFTQLGYRHKDSRHTLNLGVGARYFTPSWMYGINTFFDNDVTGKNKRVGVGGEAWTDYVKLSANTYWRVTEWHNSLKGKGIEYEERPANGFDLNGEFYLPSYPNLGGRLGYEQYFGDNVALFNRETTQKNPGLARIGVNYTPVPLVTMGVDYKYGNGGKSETLFQANLNYRFGTPFEAQITPHNVDSMRTLAGSRYDLVERNNDIVLDYRKKPEFNITLPNLLSGYSAQSMHTNATVISERSVKPINWQVDKQFFDNGGKISPQGNRVGLVLPTYNTAADAINDYTLRANADSEDGRQRATQMKVTVEPFIVKSHSIKPATDGPMIANGKSAYNLAAVITHSTPHNIPLKDHTFSNVKWYLKPKNDNATLTWDKAGRTNGEGQLTATLTSTSPLHKDTQIYLVMDGMRDAKIGGEGSGDGGGGTVNFDSVKFDNEMHQDPAGPLKGNGSDTYTFKVKVLDAQNNPVRNQVISGVTWKIKDNRGAKDQLTLVTPENAKTDGEGNLVAHLTSHYGFDEVIVEATLNSATDNSSTDKPSTNVIKTLTSNPVKFETVSQEAGILLQSAIAPNFKLEFPPEMQQRPHNIHEQLEVYLTRKLPGETTASPIKKDAAGSSEHIQFSPANSTQNPLIIHENGKITFPLPVWITEFKQPPPVTEVTADITDTATGAKSKYTYNFKPQQFYYNPNIFQETYIGFKNNKGGQNINPSKTCLNQIYYADKPEYTVFIDPVYTSLRDLFDEYGSGKYGAADPYLGIFNNSTHSSNYINFMGTPTNTLEPEYSYFLLFDYTTNSVIPRTNLAPPDLNAEETRMYNLNQPPYRKLTKKEMEEGYEQGDIRNPYHIENGKDVLKGHVLCLLKLVDY</sequence>
<keyword evidence="2" id="KW-0732">Signal</keyword>
<accession>A0ABU4SDC0</accession>
<dbReference type="PANTHER" id="PTHR39576">
    <property type="entry name" value="ATTACHING AND EFFACING PROTEIN HOMOLOG-RELATED-RELATED"/>
    <property type="match status" value="1"/>
</dbReference>
<evidence type="ECO:0000313" key="4">
    <source>
        <dbReference type="EMBL" id="MDX7988808.1"/>
    </source>
</evidence>